<evidence type="ECO:0000259" key="12">
    <source>
        <dbReference type="Pfam" id="PF00316"/>
    </source>
</evidence>
<evidence type="ECO:0000256" key="5">
    <source>
        <dbReference type="ARBA" id="ARBA00022567"/>
    </source>
</evidence>
<dbReference type="Proteomes" id="UP001230253">
    <property type="component" value="Unassembled WGS sequence"/>
</dbReference>
<evidence type="ECO:0000313" key="15">
    <source>
        <dbReference type="Proteomes" id="UP001230253"/>
    </source>
</evidence>
<dbReference type="CDD" id="cd00354">
    <property type="entry name" value="FBPase"/>
    <property type="match status" value="1"/>
</dbReference>
<feature type="binding site" evidence="10">
    <location>
        <position position="114"/>
    </location>
    <ligand>
        <name>Mg(2+)</name>
        <dbReference type="ChEBI" id="CHEBI:18420"/>
        <label>2</label>
    </ligand>
</feature>
<dbReference type="PIRSF" id="PIRSF000904">
    <property type="entry name" value="FBPtase_SBPase"/>
    <property type="match status" value="1"/>
</dbReference>
<dbReference type="EMBL" id="JAUSUK010000001">
    <property type="protein sequence ID" value="MDQ0324399.1"/>
    <property type="molecule type" value="Genomic_DNA"/>
</dbReference>
<dbReference type="Gene3D" id="3.30.540.10">
    <property type="entry name" value="Fructose-1,6-Bisphosphatase, subunit A, domain 1"/>
    <property type="match status" value="1"/>
</dbReference>
<dbReference type="PRINTS" id="PR00115">
    <property type="entry name" value="F16BPHPHTASE"/>
</dbReference>
<dbReference type="InterPro" id="IPR000146">
    <property type="entry name" value="FBPase_class-1"/>
</dbReference>
<comment type="caution">
    <text evidence="14">The sequence shown here is derived from an EMBL/GenBank/DDBJ whole genome shotgun (WGS) entry which is preliminary data.</text>
</comment>
<feature type="binding site" evidence="10">
    <location>
        <begin position="114"/>
        <end position="117"/>
    </location>
    <ligand>
        <name>substrate</name>
    </ligand>
</feature>
<name>A0ABU0C374_9BRAD</name>
<comment type="subcellular location">
    <subcellularLocation>
        <location evidence="10">Cytoplasm</location>
    </subcellularLocation>
</comment>
<dbReference type="PIRSF" id="PIRSF500210">
    <property type="entry name" value="FBPtase"/>
    <property type="match status" value="1"/>
</dbReference>
<comment type="similarity">
    <text evidence="3 10 11">Belongs to the FBPase class 1 family.</text>
</comment>
<keyword evidence="7 10" id="KW-0378">Hydrolase</keyword>
<dbReference type="RefSeq" id="WP_307152696.1">
    <property type="nucleotide sequence ID" value="NZ_JAUSUK010000001.1"/>
</dbReference>
<keyword evidence="15" id="KW-1185">Reference proteome</keyword>
<dbReference type="GO" id="GO:0042132">
    <property type="term" value="F:fructose 1,6-bisphosphate 1-phosphatase activity"/>
    <property type="evidence" value="ECO:0007669"/>
    <property type="project" value="UniProtKB-EC"/>
</dbReference>
<comment type="caution">
    <text evidence="10">Lacks conserved residue(s) required for the propagation of feature annotation.</text>
</comment>
<dbReference type="InterPro" id="IPR044015">
    <property type="entry name" value="FBPase_C_dom"/>
</dbReference>
<comment type="cofactor">
    <cofactor evidence="10">
        <name>Mg(2+)</name>
        <dbReference type="ChEBI" id="CHEBI:18420"/>
    </cofactor>
    <text evidence="10">Binds 2 magnesium ions per subunit.</text>
</comment>
<organism evidence="14 15">
    <name type="scientific">Rhodopseudomonas julia</name>
    <dbReference type="NCBI Taxonomy" id="200617"/>
    <lineage>
        <taxon>Bacteria</taxon>
        <taxon>Pseudomonadati</taxon>
        <taxon>Pseudomonadota</taxon>
        <taxon>Alphaproteobacteria</taxon>
        <taxon>Hyphomicrobiales</taxon>
        <taxon>Nitrobacteraceae</taxon>
        <taxon>Rhodopseudomonas</taxon>
    </lineage>
</organism>
<dbReference type="InterPro" id="IPR033391">
    <property type="entry name" value="FBPase_N"/>
</dbReference>
<comment type="pathway">
    <text evidence="2">Carbohydrate biosynthesis; Calvin cycle.</text>
</comment>
<feature type="binding site" evidence="10">
    <location>
        <position position="111"/>
    </location>
    <ligand>
        <name>Mg(2+)</name>
        <dbReference type="ChEBI" id="CHEBI:18420"/>
        <label>1</label>
    </ligand>
</feature>
<dbReference type="SUPFAM" id="SSF56655">
    <property type="entry name" value="Carbohydrate phosphatase"/>
    <property type="match status" value="1"/>
</dbReference>
<dbReference type="Gene3D" id="3.40.190.80">
    <property type="match status" value="1"/>
</dbReference>
<sequence>MAGLSTLEAFLRAYSSTDDPQRLAVVETVRALARASRQIRDVVSQGQLGGDIGAARGSTNADGDRQRFLDVRADEIVLAEMREAPVAAYASEEIGSPILLNPDGVLAVATDPLDGSSNIDTNVSIGTIFSILPHAPNAADGVSTDFAQPGRNQLAAGFFIYGPQLAMVLTVGEGTHVFVYSHRIGGYQQILDGVLISPNTNEFAINMSNYRHWDEAVRIYIDDCLQGSAGPRARDFNMRWIASLVADTYRIIARGGVFLYPRDNRRGYGDGRLRLVYEANPIAMLIEQAGGLASDGGFPILDQVPTSLHQRTPLIFGSKKEVERILRYHEAPSLIGERAPLFTHRGLFRV</sequence>
<proteinExistence type="inferred from homology"/>
<evidence type="ECO:0000256" key="6">
    <source>
        <dbReference type="ARBA" id="ARBA00022723"/>
    </source>
</evidence>
<feature type="binding site" evidence="10">
    <location>
        <position position="111"/>
    </location>
    <ligand>
        <name>Mg(2+)</name>
        <dbReference type="ChEBI" id="CHEBI:18420"/>
        <label>2</label>
    </ligand>
</feature>
<comment type="catalytic activity">
    <reaction evidence="1 10">
        <text>beta-D-fructose 1,6-bisphosphate + H2O = beta-D-fructose 6-phosphate + phosphate</text>
        <dbReference type="Rhea" id="RHEA:11064"/>
        <dbReference type="ChEBI" id="CHEBI:15377"/>
        <dbReference type="ChEBI" id="CHEBI:32966"/>
        <dbReference type="ChEBI" id="CHEBI:43474"/>
        <dbReference type="ChEBI" id="CHEBI:57634"/>
        <dbReference type="EC" id="3.1.3.11"/>
    </reaction>
</comment>
<evidence type="ECO:0000313" key="14">
    <source>
        <dbReference type="EMBL" id="MDQ0324399.1"/>
    </source>
</evidence>
<feature type="domain" description="Fructose-1-6-bisphosphatase class I N-terminal" evidence="12">
    <location>
        <begin position="29"/>
        <end position="189"/>
    </location>
</feature>
<dbReference type="NCBIfam" id="NF006780">
    <property type="entry name" value="PRK09293.1-4"/>
    <property type="match status" value="1"/>
</dbReference>
<dbReference type="PANTHER" id="PTHR11556:SF35">
    <property type="entry name" value="SEDOHEPTULOSE-1,7-BISPHOSPHATASE, CHLOROPLASTIC"/>
    <property type="match status" value="1"/>
</dbReference>
<accession>A0ABU0C374</accession>
<feature type="binding site" evidence="10">
    <location>
        <position position="278"/>
    </location>
    <ligand>
        <name>Mg(2+)</name>
        <dbReference type="ChEBI" id="CHEBI:18420"/>
        <label>2</label>
    </ligand>
</feature>
<dbReference type="HAMAP" id="MF_01855">
    <property type="entry name" value="FBPase_class1"/>
    <property type="match status" value="1"/>
</dbReference>
<keyword evidence="6 10" id="KW-0479">Metal-binding</keyword>
<evidence type="ECO:0000256" key="7">
    <source>
        <dbReference type="ARBA" id="ARBA00022801"/>
    </source>
</evidence>
<comment type="subunit">
    <text evidence="10">Homotetramer.</text>
</comment>
<keyword evidence="9 10" id="KW-0119">Carbohydrate metabolism</keyword>
<evidence type="ECO:0000256" key="8">
    <source>
        <dbReference type="ARBA" id="ARBA00022842"/>
    </source>
</evidence>
<evidence type="ECO:0000256" key="10">
    <source>
        <dbReference type="HAMAP-Rule" id="MF_01855"/>
    </source>
</evidence>
<keyword evidence="5" id="KW-0113">Calvin cycle</keyword>
<dbReference type="Pfam" id="PF00316">
    <property type="entry name" value="FBPase"/>
    <property type="match status" value="1"/>
</dbReference>
<reference evidence="14 15" key="1">
    <citation type="submission" date="2023-07" db="EMBL/GenBank/DDBJ databases">
        <title>Genomic Encyclopedia of Type Strains, Phase IV (KMG-IV): sequencing the most valuable type-strain genomes for metagenomic binning, comparative biology and taxonomic classification.</title>
        <authorList>
            <person name="Goeker M."/>
        </authorList>
    </citation>
    <scope>NUCLEOTIDE SEQUENCE [LARGE SCALE GENOMIC DNA]</scope>
    <source>
        <strain evidence="14 15">DSM 11549</strain>
    </source>
</reference>
<evidence type="ECO:0000256" key="4">
    <source>
        <dbReference type="ARBA" id="ARBA00022490"/>
    </source>
</evidence>
<evidence type="ECO:0000256" key="9">
    <source>
        <dbReference type="ARBA" id="ARBA00023277"/>
    </source>
</evidence>
<evidence type="ECO:0000259" key="13">
    <source>
        <dbReference type="Pfam" id="PF18913"/>
    </source>
</evidence>
<evidence type="ECO:0000256" key="3">
    <source>
        <dbReference type="ARBA" id="ARBA00010941"/>
    </source>
</evidence>
<dbReference type="PROSITE" id="PS00124">
    <property type="entry name" value="FBPASE"/>
    <property type="match status" value="1"/>
</dbReference>
<keyword evidence="8 10" id="KW-0460">Magnesium</keyword>
<keyword evidence="4 10" id="KW-0963">Cytoplasm</keyword>
<gene>
    <name evidence="10" type="primary">fbp</name>
    <name evidence="14" type="ORF">J2R99_000248</name>
</gene>
<dbReference type="InterPro" id="IPR020548">
    <property type="entry name" value="Fructose_bisphosphatase_AS"/>
</dbReference>
<dbReference type="Pfam" id="PF18913">
    <property type="entry name" value="FBPase_C"/>
    <property type="match status" value="1"/>
</dbReference>
<evidence type="ECO:0000256" key="11">
    <source>
        <dbReference type="RuleBase" id="RU000508"/>
    </source>
</evidence>
<feature type="binding site" evidence="10">
    <location>
        <position position="92"/>
    </location>
    <ligand>
        <name>Mg(2+)</name>
        <dbReference type="ChEBI" id="CHEBI:18420"/>
        <label>1</label>
    </ligand>
</feature>
<dbReference type="EC" id="3.1.3.11" evidence="10"/>
<evidence type="ECO:0000256" key="1">
    <source>
        <dbReference type="ARBA" id="ARBA00001273"/>
    </source>
</evidence>
<protein>
    <recommendedName>
        <fullName evidence="10">Fructose-1,6-bisphosphatase class 1</fullName>
        <shortName evidence="10">FBPase class 1</shortName>
        <ecNumber evidence="10">3.1.3.11</ecNumber>
    </recommendedName>
    <alternativeName>
        <fullName evidence="10">D-fructose-1,6-bisphosphate 1-phosphohydrolase class 1</fullName>
    </alternativeName>
</protein>
<dbReference type="InterPro" id="IPR028343">
    <property type="entry name" value="FBPtase"/>
</dbReference>
<feature type="binding site" evidence="10">
    <location>
        <position position="206"/>
    </location>
    <ligand>
        <name>substrate</name>
    </ligand>
</feature>
<dbReference type="PANTHER" id="PTHR11556">
    <property type="entry name" value="FRUCTOSE-1,6-BISPHOSPHATASE-RELATED"/>
    <property type="match status" value="1"/>
</dbReference>
<dbReference type="NCBIfam" id="NF006779">
    <property type="entry name" value="PRK09293.1-3"/>
    <property type="match status" value="1"/>
</dbReference>
<feature type="binding site" evidence="10">
    <location>
        <position position="113"/>
    </location>
    <ligand>
        <name>Mg(2+)</name>
        <dbReference type="ChEBI" id="CHEBI:18420"/>
        <label>1</label>
    </ligand>
</feature>
<feature type="domain" description="Fructose-1-6-bisphosphatase class 1 C-terminal" evidence="13">
    <location>
        <begin position="197"/>
        <end position="329"/>
    </location>
</feature>
<evidence type="ECO:0000256" key="2">
    <source>
        <dbReference type="ARBA" id="ARBA00005215"/>
    </source>
</evidence>